<proteinExistence type="inferred from homology"/>
<evidence type="ECO:0000256" key="2">
    <source>
        <dbReference type="SAM" id="MobiDB-lite"/>
    </source>
</evidence>
<keyword evidence="3" id="KW-0472">Membrane</keyword>
<dbReference type="InterPro" id="IPR004474">
    <property type="entry name" value="LytR_CpsA_psr"/>
</dbReference>
<gene>
    <name evidence="5" type="ORF">ACFP3V_16975</name>
</gene>
<organism evidence="5 6">
    <name type="scientific">Streptacidiphilus monticola</name>
    <dbReference type="NCBI Taxonomy" id="2161674"/>
    <lineage>
        <taxon>Bacteria</taxon>
        <taxon>Bacillati</taxon>
        <taxon>Actinomycetota</taxon>
        <taxon>Actinomycetes</taxon>
        <taxon>Kitasatosporales</taxon>
        <taxon>Streptomycetaceae</taxon>
        <taxon>Streptacidiphilus</taxon>
    </lineage>
</organism>
<evidence type="ECO:0000256" key="3">
    <source>
        <dbReference type="SAM" id="Phobius"/>
    </source>
</evidence>
<evidence type="ECO:0000313" key="6">
    <source>
        <dbReference type="Proteomes" id="UP001596174"/>
    </source>
</evidence>
<comment type="similarity">
    <text evidence="1">Belongs to the LytR/CpsA/Psr (LCP) family.</text>
</comment>
<dbReference type="Proteomes" id="UP001596174">
    <property type="component" value="Unassembled WGS sequence"/>
</dbReference>
<protein>
    <submittedName>
        <fullName evidence="5">LCP family protein</fullName>
    </submittedName>
</protein>
<keyword evidence="3" id="KW-0812">Transmembrane</keyword>
<evidence type="ECO:0000256" key="1">
    <source>
        <dbReference type="ARBA" id="ARBA00006068"/>
    </source>
</evidence>
<feature type="domain" description="Cell envelope-related transcriptional attenuator" evidence="4">
    <location>
        <begin position="105"/>
        <end position="260"/>
    </location>
</feature>
<keyword evidence="3" id="KW-1133">Transmembrane helix</keyword>
<evidence type="ECO:0000313" key="5">
    <source>
        <dbReference type="EMBL" id="MFC5908904.1"/>
    </source>
</evidence>
<dbReference type="Pfam" id="PF03816">
    <property type="entry name" value="LytR_cpsA_psr"/>
    <property type="match status" value="1"/>
</dbReference>
<feature type="region of interest" description="Disordered" evidence="2">
    <location>
        <begin position="395"/>
        <end position="442"/>
    </location>
</feature>
<dbReference type="RefSeq" id="WP_380584217.1">
    <property type="nucleotide sequence ID" value="NZ_JBHSQJ010000069.1"/>
</dbReference>
<dbReference type="PANTHER" id="PTHR33392">
    <property type="entry name" value="POLYISOPRENYL-TEICHOIC ACID--PEPTIDOGLYCAN TEICHOIC ACID TRANSFERASE TAGU"/>
    <property type="match status" value="1"/>
</dbReference>
<feature type="compositionally biased region" description="Basic and acidic residues" evidence="2">
    <location>
        <begin position="431"/>
        <end position="442"/>
    </location>
</feature>
<evidence type="ECO:0000259" key="4">
    <source>
        <dbReference type="Pfam" id="PF03816"/>
    </source>
</evidence>
<dbReference type="NCBIfam" id="TIGR00350">
    <property type="entry name" value="lytR_cpsA_psr"/>
    <property type="match status" value="1"/>
</dbReference>
<accession>A0ABW1G2T3</accession>
<keyword evidence="6" id="KW-1185">Reference proteome</keyword>
<dbReference type="Gene3D" id="3.40.630.190">
    <property type="entry name" value="LCP protein"/>
    <property type="match status" value="1"/>
</dbReference>
<feature type="compositionally biased region" description="Low complexity" evidence="2">
    <location>
        <begin position="415"/>
        <end position="428"/>
    </location>
</feature>
<name>A0ABW1G2T3_9ACTN</name>
<dbReference type="InterPro" id="IPR050922">
    <property type="entry name" value="LytR/CpsA/Psr_CW_biosynth"/>
</dbReference>
<reference evidence="6" key="1">
    <citation type="journal article" date="2019" name="Int. J. Syst. Evol. Microbiol.">
        <title>The Global Catalogue of Microorganisms (GCM) 10K type strain sequencing project: providing services to taxonomists for standard genome sequencing and annotation.</title>
        <authorList>
            <consortium name="The Broad Institute Genomics Platform"/>
            <consortium name="The Broad Institute Genome Sequencing Center for Infectious Disease"/>
            <person name="Wu L."/>
            <person name="Ma J."/>
        </authorList>
    </citation>
    <scope>NUCLEOTIDE SEQUENCE [LARGE SCALE GENOMIC DNA]</scope>
    <source>
        <strain evidence="6">JCM 4816</strain>
    </source>
</reference>
<sequence length="442" mass="45319">MESNGHGRKRRRILTILAAVTAGLVLGGAGLAWYGYARLNANIRTEPLYTGTDPQPARATASAPAVAAPEALGTGRALNILVIGTDARDSAADCALGHDCGSGERADVEMVVHLSADRSNATVMSIPRDLLTDLPGCKDPNTGRSVGARYGMINSALDYGPGCSVAAVDQLTGLTMDHFVKVDFSGVVSMSDAVGGVSVCVDRNVYDPDSGLKLKQGTHVLKGVAALQFVRTRHGFLDGSDLGRTYTQHLFLSRAVNAVKSAGTLTDLPRLWSLASAATKALTVDQGLGDVGKLASLAQEFNKVPSSRITFVTMQNYDAPAPNQGRVLISQSAYRLFQAIAEDRDLSAAAPVPSGAASASAAASAEVTPPAATAASSSASSASASPSTAASRALAGAHAQLGSDDQGCAQVSTFNTIPTGPNTGITPTEAYARHSEVPDSAP</sequence>
<feature type="transmembrane region" description="Helical" evidence="3">
    <location>
        <begin position="12"/>
        <end position="36"/>
    </location>
</feature>
<dbReference type="EMBL" id="JBHSQJ010000069">
    <property type="protein sequence ID" value="MFC5908904.1"/>
    <property type="molecule type" value="Genomic_DNA"/>
</dbReference>
<comment type="caution">
    <text evidence="5">The sequence shown here is derived from an EMBL/GenBank/DDBJ whole genome shotgun (WGS) entry which is preliminary data.</text>
</comment>
<dbReference type="PANTHER" id="PTHR33392:SF6">
    <property type="entry name" value="POLYISOPRENYL-TEICHOIC ACID--PEPTIDOGLYCAN TEICHOIC ACID TRANSFERASE TAGU"/>
    <property type="match status" value="1"/>
</dbReference>